<reference evidence="1" key="3">
    <citation type="submission" date="2008-06" db="EMBL/GenBank/DDBJ databases">
        <authorList>
            <consortium name="FlyBase"/>
        </authorList>
    </citation>
    <scope>NUCLEOTIDE SEQUENCE</scope>
    <source>
        <strain evidence="1">TSC#15010-1051.87</strain>
    </source>
</reference>
<dbReference type="AlphaFoldDB" id="B4M8T7"/>
<dbReference type="Proteomes" id="UP000008792">
    <property type="component" value="Unassembled WGS sequence"/>
</dbReference>
<reference evidence="1" key="2">
    <citation type="journal article" date="2008" name="Bioinformatics">
        <title>Assembly reconciliation.</title>
        <authorList>
            <person name="Zimin A.V."/>
            <person name="Smith D.R."/>
            <person name="Sutton G."/>
            <person name="Yorke J.A."/>
        </authorList>
    </citation>
    <scope>NUCLEOTIDE SEQUENCE</scope>
    <source>
        <strain evidence="1">TSC#15010-1051.87</strain>
    </source>
</reference>
<reference evidence="1 3" key="1">
    <citation type="journal article" date="2007" name="Nature">
        <title>Evolution of genes and genomes on the Drosophila phylogeny.</title>
        <authorList>
            <consortium name="Drosophila 12 Genomes Consortium"/>
            <person name="Clark A.G."/>
            <person name="Eisen M.B."/>
            <person name="Smith D.R."/>
            <person name="Bergman C.M."/>
            <person name="Oliver B."/>
            <person name="Markow T.A."/>
            <person name="Kaufman T.C."/>
            <person name="Kellis M."/>
            <person name="Gelbart W."/>
            <person name="Iyer V.N."/>
            <person name="Pollard D.A."/>
            <person name="Sackton T.B."/>
            <person name="Larracuente A.M."/>
            <person name="Singh N.D."/>
            <person name="Abad J.P."/>
            <person name="Abt D.N."/>
            <person name="Adryan B."/>
            <person name="Aguade M."/>
            <person name="Akashi H."/>
            <person name="Anderson W.W."/>
            <person name="Aquadro C.F."/>
            <person name="Ardell D.H."/>
            <person name="Arguello R."/>
            <person name="Artieri C.G."/>
            <person name="Barbash D.A."/>
            <person name="Barker D."/>
            <person name="Barsanti P."/>
            <person name="Batterham P."/>
            <person name="Batzoglou S."/>
            <person name="Begun D."/>
            <person name="Bhutkar A."/>
            <person name="Blanco E."/>
            <person name="Bosak S.A."/>
            <person name="Bradley R.K."/>
            <person name="Brand A.D."/>
            <person name="Brent M.R."/>
            <person name="Brooks A.N."/>
            <person name="Brown R.H."/>
            <person name="Butlin R.K."/>
            <person name="Caggese C."/>
            <person name="Calvi B.R."/>
            <person name="Bernardo de Carvalho A."/>
            <person name="Caspi A."/>
            <person name="Castrezana S."/>
            <person name="Celniker S.E."/>
            <person name="Chang J.L."/>
            <person name="Chapple C."/>
            <person name="Chatterji S."/>
            <person name="Chinwalla A."/>
            <person name="Civetta A."/>
            <person name="Clifton S.W."/>
            <person name="Comeron J.M."/>
            <person name="Costello J.C."/>
            <person name="Coyne J.A."/>
            <person name="Daub J."/>
            <person name="David R.G."/>
            <person name="Delcher A.L."/>
            <person name="Delehaunty K."/>
            <person name="Do C.B."/>
            <person name="Ebling H."/>
            <person name="Edwards K."/>
            <person name="Eickbush T."/>
            <person name="Evans J.D."/>
            <person name="Filipski A."/>
            <person name="Findeiss S."/>
            <person name="Freyhult E."/>
            <person name="Fulton L."/>
            <person name="Fulton R."/>
            <person name="Garcia A.C."/>
            <person name="Gardiner A."/>
            <person name="Garfield D.A."/>
            <person name="Garvin B.E."/>
            <person name="Gibson G."/>
            <person name="Gilbert D."/>
            <person name="Gnerre S."/>
            <person name="Godfrey J."/>
            <person name="Good R."/>
            <person name="Gotea V."/>
            <person name="Gravely B."/>
            <person name="Greenberg A.J."/>
            <person name="Griffiths-Jones S."/>
            <person name="Gross S."/>
            <person name="Guigo R."/>
            <person name="Gustafson E.A."/>
            <person name="Haerty W."/>
            <person name="Hahn M.W."/>
            <person name="Halligan D.L."/>
            <person name="Halpern A.L."/>
            <person name="Halter G.M."/>
            <person name="Han M.V."/>
            <person name="Heger A."/>
            <person name="Hillier L."/>
            <person name="Hinrichs A.S."/>
            <person name="Holmes I."/>
            <person name="Hoskins R.A."/>
            <person name="Hubisz M.J."/>
            <person name="Hultmark D."/>
            <person name="Huntley M.A."/>
            <person name="Jaffe D.B."/>
            <person name="Jagadeeshan S."/>
            <person name="Jeck W.R."/>
            <person name="Johnson J."/>
            <person name="Jones C.D."/>
            <person name="Jordan W.C."/>
            <person name="Karpen G.H."/>
            <person name="Kataoka E."/>
            <person name="Keightley P.D."/>
            <person name="Kheradpour P."/>
            <person name="Kirkness E.F."/>
            <person name="Koerich L.B."/>
            <person name="Kristiansen K."/>
            <person name="Kudrna D."/>
            <person name="Kulathinal R.J."/>
            <person name="Kumar S."/>
            <person name="Kwok R."/>
            <person name="Lander E."/>
            <person name="Langley C.H."/>
            <person name="Lapoint R."/>
            <person name="Lazzaro B.P."/>
            <person name="Lee S.J."/>
            <person name="Levesque L."/>
            <person name="Li R."/>
            <person name="Lin C.F."/>
            <person name="Lin M.F."/>
            <person name="Lindblad-Toh K."/>
            <person name="Llopart A."/>
            <person name="Long M."/>
            <person name="Low L."/>
            <person name="Lozovsky E."/>
            <person name="Lu J."/>
            <person name="Luo M."/>
            <person name="Machado C.A."/>
            <person name="Makalowski W."/>
            <person name="Marzo M."/>
            <person name="Matsuda M."/>
            <person name="Matzkin L."/>
            <person name="McAllister B."/>
            <person name="McBride C.S."/>
            <person name="McKernan B."/>
            <person name="McKernan K."/>
            <person name="Mendez-Lago M."/>
            <person name="Minx P."/>
            <person name="Mollenhauer M.U."/>
            <person name="Montooth K."/>
            <person name="Mount S.M."/>
            <person name="Mu X."/>
            <person name="Myers E."/>
            <person name="Negre B."/>
            <person name="Newfeld S."/>
            <person name="Nielsen R."/>
            <person name="Noor M.A."/>
            <person name="O'Grady P."/>
            <person name="Pachter L."/>
            <person name="Papaceit M."/>
            <person name="Parisi M.J."/>
            <person name="Parisi M."/>
            <person name="Parts L."/>
            <person name="Pedersen J.S."/>
            <person name="Pesole G."/>
            <person name="Phillippy A.M."/>
            <person name="Ponting C.P."/>
            <person name="Pop M."/>
            <person name="Porcelli D."/>
            <person name="Powell J.R."/>
            <person name="Prohaska S."/>
            <person name="Pruitt K."/>
            <person name="Puig M."/>
            <person name="Quesneville H."/>
            <person name="Ram K.R."/>
            <person name="Rand D."/>
            <person name="Rasmussen M.D."/>
            <person name="Reed L.K."/>
            <person name="Reenan R."/>
            <person name="Reily A."/>
            <person name="Remington K.A."/>
            <person name="Rieger T.T."/>
            <person name="Ritchie M.G."/>
            <person name="Robin C."/>
            <person name="Rogers Y.H."/>
            <person name="Rohde C."/>
            <person name="Rozas J."/>
            <person name="Rubenfield M.J."/>
            <person name="Ruiz A."/>
            <person name="Russo S."/>
            <person name="Salzberg S.L."/>
            <person name="Sanchez-Gracia A."/>
            <person name="Saranga D.J."/>
            <person name="Sato H."/>
            <person name="Schaeffer S.W."/>
            <person name="Schatz M.C."/>
            <person name="Schlenke T."/>
            <person name="Schwartz R."/>
            <person name="Segarra C."/>
            <person name="Singh R.S."/>
            <person name="Sirot L."/>
            <person name="Sirota M."/>
            <person name="Sisneros N.B."/>
            <person name="Smith C.D."/>
            <person name="Smith T.F."/>
            <person name="Spieth J."/>
            <person name="Stage D.E."/>
            <person name="Stark A."/>
            <person name="Stephan W."/>
            <person name="Strausberg R.L."/>
            <person name="Strempel S."/>
            <person name="Sturgill D."/>
            <person name="Sutton G."/>
            <person name="Sutton G.G."/>
            <person name="Tao W."/>
            <person name="Teichmann S."/>
            <person name="Tobari Y.N."/>
            <person name="Tomimura Y."/>
            <person name="Tsolas J.M."/>
            <person name="Valente V.L."/>
            <person name="Venter E."/>
            <person name="Venter J.C."/>
            <person name="Vicario S."/>
            <person name="Vieira F.G."/>
            <person name="Vilella A.J."/>
            <person name="Villasante A."/>
            <person name="Walenz B."/>
            <person name="Wang J."/>
            <person name="Wasserman M."/>
            <person name="Watts T."/>
            <person name="Wilson D."/>
            <person name="Wilson R.K."/>
            <person name="Wing R.A."/>
            <person name="Wolfner M.F."/>
            <person name="Wong A."/>
            <person name="Wong G.K."/>
            <person name="Wu C.I."/>
            <person name="Wu G."/>
            <person name="Yamamoto D."/>
            <person name="Yang H.P."/>
            <person name="Yang S.P."/>
            <person name="Yorke J.A."/>
            <person name="Yoshida K."/>
            <person name="Zdobnov E."/>
            <person name="Zhang P."/>
            <person name="Zhang Y."/>
            <person name="Zimin A.V."/>
            <person name="Baldwin J."/>
            <person name="Abdouelleil A."/>
            <person name="Abdulkadir J."/>
            <person name="Abebe A."/>
            <person name="Abera B."/>
            <person name="Abreu J."/>
            <person name="Acer S.C."/>
            <person name="Aftuck L."/>
            <person name="Alexander A."/>
            <person name="An P."/>
            <person name="Anderson E."/>
            <person name="Anderson S."/>
            <person name="Arachi H."/>
            <person name="Azer M."/>
            <person name="Bachantsang P."/>
            <person name="Barry A."/>
            <person name="Bayul T."/>
            <person name="Berlin A."/>
            <person name="Bessette D."/>
            <person name="Bloom T."/>
            <person name="Blye J."/>
            <person name="Boguslavskiy L."/>
            <person name="Bonnet C."/>
            <person name="Boukhgalter B."/>
            <person name="Bourzgui I."/>
            <person name="Brown A."/>
            <person name="Cahill P."/>
            <person name="Channer S."/>
            <person name="Cheshatsang Y."/>
            <person name="Chuda L."/>
            <person name="Citroen M."/>
            <person name="Collymore A."/>
            <person name="Cooke P."/>
            <person name="Costello M."/>
            <person name="D'Aco K."/>
            <person name="Daza R."/>
            <person name="De Haan G."/>
            <person name="DeGray S."/>
            <person name="DeMaso C."/>
            <person name="Dhargay N."/>
            <person name="Dooley K."/>
            <person name="Dooley E."/>
            <person name="Doricent M."/>
            <person name="Dorje P."/>
            <person name="Dorjee K."/>
            <person name="Dupes A."/>
            <person name="Elong R."/>
            <person name="Falk J."/>
            <person name="Farina A."/>
            <person name="Faro S."/>
            <person name="Ferguson D."/>
            <person name="Fisher S."/>
            <person name="Foley C.D."/>
            <person name="Franke A."/>
            <person name="Friedrich D."/>
            <person name="Gadbois L."/>
            <person name="Gearin G."/>
            <person name="Gearin C.R."/>
            <person name="Giannoukos G."/>
            <person name="Goode T."/>
            <person name="Graham J."/>
            <person name="Grandbois E."/>
            <person name="Grewal S."/>
            <person name="Gyaltsen K."/>
            <person name="Hafez N."/>
            <person name="Hagos B."/>
            <person name="Hall J."/>
            <person name="Henson C."/>
            <person name="Hollinger A."/>
            <person name="Honan T."/>
            <person name="Huard M.D."/>
            <person name="Hughes L."/>
            <person name="Hurhula B."/>
            <person name="Husby M.E."/>
            <person name="Kamat A."/>
            <person name="Kanga B."/>
            <person name="Kashin S."/>
            <person name="Khazanovich D."/>
            <person name="Kisner P."/>
            <person name="Lance K."/>
            <person name="Lara M."/>
            <person name="Lee W."/>
            <person name="Lennon N."/>
            <person name="Letendre F."/>
            <person name="LeVine R."/>
            <person name="Lipovsky A."/>
            <person name="Liu X."/>
            <person name="Liu J."/>
            <person name="Liu S."/>
            <person name="Lokyitsang T."/>
            <person name="Lokyitsang Y."/>
            <person name="Lubonja R."/>
            <person name="Lui A."/>
            <person name="MacDonald P."/>
            <person name="Magnisalis V."/>
            <person name="Maru K."/>
            <person name="Matthews C."/>
            <person name="McCusker W."/>
            <person name="McDonough S."/>
            <person name="Mehta T."/>
            <person name="Meldrim J."/>
            <person name="Meneus L."/>
            <person name="Mihai O."/>
            <person name="Mihalev A."/>
            <person name="Mihova T."/>
            <person name="Mittelman R."/>
            <person name="Mlenga V."/>
            <person name="Montmayeur A."/>
            <person name="Mulrain L."/>
            <person name="Navidi A."/>
            <person name="Naylor J."/>
            <person name="Negash T."/>
            <person name="Nguyen T."/>
            <person name="Nguyen N."/>
            <person name="Nicol R."/>
            <person name="Norbu C."/>
            <person name="Norbu N."/>
            <person name="Novod N."/>
            <person name="O'Neill B."/>
            <person name="Osman S."/>
            <person name="Markiewicz E."/>
            <person name="Oyono O.L."/>
            <person name="Patti C."/>
            <person name="Phunkhang P."/>
            <person name="Pierre F."/>
            <person name="Priest M."/>
            <person name="Raghuraman S."/>
            <person name="Rege F."/>
            <person name="Reyes R."/>
            <person name="Rise C."/>
            <person name="Rogov P."/>
            <person name="Ross K."/>
            <person name="Ryan E."/>
            <person name="Settipalli S."/>
            <person name="Shea T."/>
            <person name="Sherpa N."/>
            <person name="Shi L."/>
            <person name="Shih D."/>
            <person name="Sparrow T."/>
            <person name="Spaulding J."/>
            <person name="Stalker J."/>
            <person name="Stange-Thomann N."/>
            <person name="Stavropoulos S."/>
            <person name="Stone C."/>
            <person name="Strader C."/>
            <person name="Tesfaye S."/>
            <person name="Thomson T."/>
            <person name="Thoulutsang Y."/>
            <person name="Thoulutsang D."/>
            <person name="Topham K."/>
            <person name="Topping I."/>
            <person name="Tsamla T."/>
            <person name="Vassiliev H."/>
            <person name="Vo A."/>
            <person name="Wangchuk T."/>
            <person name="Wangdi T."/>
            <person name="Weiand M."/>
            <person name="Wilkinson J."/>
            <person name="Wilson A."/>
            <person name="Yadav S."/>
            <person name="Young G."/>
            <person name="Yu Q."/>
            <person name="Zembek L."/>
            <person name="Zhong D."/>
            <person name="Zimmer A."/>
            <person name="Zwirko Z."/>
            <person name="Jaffe D.B."/>
            <person name="Alvarez P."/>
            <person name="Brockman W."/>
            <person name="Butler J."/>
            <person name="Chin C."/>
            <person name="Gnerre S."/>
            <person name="Grabherr M."/>
            <person name="Kleber M."/>
            <person name="Mauceli E."/>
            <person name="MacCallum I."/>
        </authorList>
    </citation>
    <scope>NUCLEOTIDE SEQUENCE [LARGE SCALE GENOMIC DNA]</scope>
    <source>
        <strain evidence="1">TSC#15010-1051.87</strain>
        <strain evidence="3">Tucson 15010-1051.87</strain>
    </source>
</reference>
<proteinExistence type="predicted"/>
<dbReference type="InParanoid" id="B4M8T7"/>
<protein>
    <submittedName>
        <fullName evidence="1">Uncharacterized protein, isoform A</fullName>
    </submittedName>
    <submittedName>
        <fullName evidence="2">Uncharacterized protein, isoform B</fullName>
    </submittedName>
</protein>
<evidence type="ECO:0000313" key="2">
    <source>
        <dbReference type="EMBL" id="KRF77835.1"/>
    </source>
</evidence>
<dbReference type="eggNOG" id="ENOG502T8T5">
    <property type="taxonomic scope" value="Eukaryota"/>
</dbReference>
<name>B4M8T7_DROVI</name>
<evidence type="ECO:0000313" key="1">
    <source>
        <dbReference type="EMBL" id="EDW57613.1"/>
    </source>
</evidence>
<organism evidence="1 3">
    <name type="scientific">Drosophila virilis</name>
    <name type="common">Fruit fly</name>
    <dbReference type="NCBI Taxonomy" id="7244"/>
    <lineage>
        <taxon>Eukaryota</taxon>
        <taxon>Metazoa</taxon>
        <taxon>Ecdysozoa</taxon>
        <taxon>Arthropoda</taxon>
        <taxon>Hexapoda</taxon>
        <taxon>Insecta</taxon>
        <taxon>Pterygota</taxon>
        <taxon>Neoptera</taxon>
        <taxon>Endopterygota</taxon>
        <taxon>Diptera</taxon>
        <taxon>Brachycera</taxon>
        <taxon>Muscomorpha</taxon>
        <taxon>Ephydroidea</taxon>
        <taxon>Drosophilidae</taxon>
        <taxon>Drosophila</taxon>
    </lineage>
</organism>
<keyword evidence="3" id="KW-1185">Reference proteome</keyword>
<dbReference type="HOGENOM" id="CLU_174263_0_0_1"/>
<sequence length="109" mass="12074">MCGGWACASYSLACNNPPLSTLRYTGREFIPTPCGPHDKCFANDTSRSRGNCMRPQNIPVEMNPCLDLTKAENTERVESDVAKHAKDNWKLAYTKVKCTSAEDGSKKKD</sequence>
<dbReference type="EMBL" id="CH940654">
    <property type="protein sequence ID" value="KRF77835.1"/>
    <property type="molecule type" value="Genomic_DNA"/>
</dbReference>
<dbReference type="EMBL" id="CH940654">
    <property type="protein sequence ID" value="EDW57613.1"/>
    <property type="molecule type" value="Genomic_DNA"/>
</dbReference>
<dbReference type="OrthoDB" id="7803029at2759"/>
<accession>B4M8T7</accession>
<evidence type="ECO:0000313" key="3">
    <source>
        <dbReference type="Proteomes" id="UP000008792"/>
    </source>
</evidence>
<gene>
    <name evidence="1" type="primary">Dvir\GJ18049</name>
    <name evidence="1" type="ORF">Dvir_GJ18049</name>
</gene>
<dbReference type="OMA" id="PHDKCFA"/>